<dbReference type="Proteomes" id="UP000002383">
    <property type="component" value="Chromosome"/>
</dbReference>
<dbReference type="EMBL" id="CP001339">
    <property type="protein sequence ID" value="ACL72372.1"/>
    <property type="molecule type" value="Genomic_DNA"/>
</dbReference>
<organism evidence="4 5">
    <name type="scientific">Thioalkalivibrio sulfidiphilus (strain HL-EbGR7)</name>
    <dbReference type="NCBI Taxonomy" id="396588"/>
    <lineage>
        <taxon>Bacteria</taxon>
        <taxon>Pseudomonadati</taxon>
        <taxon>Pseudomonadota</taxon>
        <taxon>Gammaproteobacteria</taxon>
        <taxon>Chromatiales</taxon>
        <taxon>Ectothiorhodospiraceae</taxon>
        <taxon>Thioalkalivibrio</taxon>
    </lineage>
</organism>
<dbReference type="InterPro" id="IPR014051">
    <property type="entry name" value="Phosphoesterase_HXTX"/>
</dbReference>
<comment type="similarity">
    <text evidence="2">Belongs to the 2H phosphoesterase superfamily. ThpR family.</text>
</comment>
<dbReference type="HAMAP" id="MF_01940">
    <property type="entry name" value="RNA_CPDase"/>
    <property type="match status" value="1"/>
</dbReference>
<dbReference type="RefSeq" id="WP_012637855.1">
    <property type="nucleotide sequence ID" value="NC_011901.1"/>
</dbReference>
<name>B8GQV2_THISH</name>
<dbReference type="EC" id="3.1.4.58" evidence="2"/>
<comment type="function">
    <text evidence="2">Hydrolyzes RNA 2',3'-cyclic phosphodiester to an RNA 2'-phosphomonoester.</text>
</comment>
<accession>B8GQV2</accession>
<dbReference type="GO" id="GO:0004113">
    <property type="term" value="F:2',3'-cyclic-nucleotide 3'-phosphodiesterase activity"/>
    <property type="evidence" value="ECO:0007669"/>
    <property type="project" value="InterPro"/>
</dbReference>
<dbReference type="GO" id="GO:0016874">
    <property type="term" value="F:ligase activity"/>
    <property type="evidence" value="ECO:0007669"/>
    <property type="project" value="UniProtKB-KW"/>
</dbReference>
<dbReference type="OrthoDB" id="7061261at2"/>
<keyword evidence="4" id="KW-0436">Ligase</keyword>
<feature type="domain" description="Phosphoesterase HXTX" evidence="3">
    <location>
        <begin position="16"/>
        <end position="86"/>
    </location>
</feature>
<dbReference type="InterPro" id="IPR009097">
    <property type="entry name" value="Cyclic_Pdiesterase"/>
</dbReference>
<dbReference type="Gene3D" id="3.90.1140.10">
    <property type="entry name" value="Cyclic phosphodiesterase"/>
    <property type="match status" value="1"/>
</dbReference>
<dbReference type="STRING" id="396588.Tgr7_1286"/>
<dbReference type="Pfam" id="PF02834">
    <property type="entry name" value="LigT_PEase"/>
    <property type="match status" value="1"/>
</dbReference>
<feature type="short sequence motif" description="HXTX 2" evidence="2">
    <location>
        <begin position="127"/>
        <end position="130"/>
    </location>
</feature>
<dbReference type="NCBIfam" id="TIGR02258">
    <property type="entry name" value="2_5_ligase"/>
    <property type="match status" value="1"/>
</dbReference>
<evidence type="ECO:0000256" key="1">
    <source>
        <dbReference type="ARBA" id="ARBA00022801"/>
    </source>
</evidence>
<feature type="active site" description="Proton acceptor" evidence="2">
    <location>
        <position position="127"/>
    </location>
</feature>
<dbReference type="KEGG" id="tgr:Tgr7_1286"/>
<feature type="active site" description="Proton donor" evidence="2">
    <location>
        <position position="46"/>
    </location>
</feature>
<evidence type="ECO:0000313" key="5">
    <source>
        <dbReference type="Proteomes" id="UP000002383"/>
    </source>
</evidence>
<dbReference type="PANTHER" id="PTHR35561">
    <property type="entry name" value="RNA 2',3'-CYCLIC PHOSPHODIESTERASE"/>
    <property type="match status" value="1"/>
</dbReference>
<dbReference type="AlphaFoldDB" id="B8GQV2"/>
<evidence type="ECO:0000259" key="3">
    <source>
        <dbReference type="Pfam" id="PF02834"/>
    </source>
</evidence>
<keyword evidence="5" id="KW-1185">Reference proteome</keyword>
<dbReference type="eggNOG" id="COG1514">
    <property type="taxonomic scope" value="Bacteria"/>
</dbReference>
<dbReference type="GO" id="GO:0008664">
    <property type="term" value="F:RNA 2',3'-cyclic 3'-phosphodiesterase activity"/>
    <property type="evidence" value="ECO:0007669"/>
    <property type="project" value="UniProtKB-EC"/>
</dbReference>
<comment type="catalytic activity">
    <reaction evidence="2">
        <text>a 3'-end 2',3'-cyclophospho-ribonucleotide-RNA + H2O = a 3'-end 2'-phospho-ribonucleotide-RNA + H(+)</text>
        <dbReference type="Rhea" id="RHEA:11828"/>
        <dbReference type="Rhea" id="RHEA-COMP:10464"/>
        <dbReference type="Rhea" id="RHEA-COMP:17353"/>
        <dbReference type="ChEBI" id="CHEBI:15377"/>
        <dbReference type="ChEBI" id="CHEBI:15378"/>
        <dbReference type="ChEBI" id="CHEBI:83064"/>
        <dbReference type="ChEBI" id="CHEBI:173113"/>
        <dbReference type="EC" id="3.1.4.58"/>
    </reaction>
</comment>
<dbReference type="PANTHER" id="PTHR35561:SF1">
    <property type="entry name" value="RNA 2',3'-CYCLIC PHOSPHODIESTERASE"/>
    <property type="match status" value="1"/>
</dbReference>
<sequence length="188" mass="20238">MEETLDTPQRLFFALWPSDEARAALAGWRDALPRPGGRPTAARNLHLTLAFAGDVDAETRTCLEQAAARVRGEPFSLPLDRLGVFKRGLLWTGPADCPAALSTLAGDLAGVLRDCGVRPDPCPFHAHITLIRRMNGRLPGVDPPGLTWQAKAFCLVRSRPGQGYEVLKTYPLQGAPPGSLSERSGSMG</sequence>
<feature type="short sequence motif" description="HXTX 1" evidence="2">
    <location>
        <begin position="46"/>
        <end position="49"/>
    </location>
</feature>
<dbReference type="SUPFAM" id="SSF55144">
    <property type="entry name" value="LigT-like"/>
    <property type="match status" value="1"/>
</dbReference>
<evidence type="ECO:0000256" key="2">
    <source>
        <dbReference type="HAMAP-Rule" id="MF_01940"/>
    </source>
</evidence>
<reference evidence="4 5" key="1">
    <citation type="journal article" date="2011" name="Stand. Genomic Sci.">
        <title>Complete genome sequence of 'Thioalkalivibrio sulfidophilus' HL-EbGr7.</title>
        <authorList>
            <person name="Muyzer G."/>
            <person name="Sorokin D.Y."/>
            <person name="Mavromatis K."/>
            <person name="Lapidus A."/>
            <person name="Clum A."/>
            <person name="Ivanova N."/>
            <person name="Pati A."/>
            <person name="d'Haeseleer P."/>
            <person name="Woyke T."/>
            <person name="Kyrpides N.C."/>
        </authorList>
    </citation>
    <scope>NUCLEOTIDE SEQUENCE [LARGE SCALE GENOMIC DNA]</scope>
    <source>
        <strain evidence="4 5">HL-EbGR7</strain>
    </source>
</reference>
<gene>
    <name evidence="4" type="ordered locus">Tgr7_1286</name>
</gene>
<evidence type="ECO:0000313" key="4">
    <source>
        <dbReference type="EMBL" id="ACL72372.1"/>
    </source>
</evidence>
<protein>
    <recommendedName>
        <fullName evidence="2">RNA 2',3'-cyclic phosphodiesterase</fullName>
        <shortName evidence="2">RNA 2',3'-CPDase</shortName>
        <ecNumber evidence="2">3.1.4.58</ecNumber>
    </recommendedName>
</protein>
<keyword evidence="1 2" id="KW-0378">Hydrolase</keyword>
<dbReference type="InterPro" id="IPR004175">
    <property type="entry name" value="RNA_CPDase"/>
</dbReference>
<dbReference type="HOGENOM" id="CLU_081251_2_1_6"/>
<proteinExistence type="inferred from homology"/>